<keyword evidence="2" id="KW-1185">Reference proteome</keyword>
<dbReference type="OrthoDB" id="10459070at2759"/>
<gene>
    <name evidence="1" type="ORF">NPIL_618131</name>
</gene>
<proteinExistence type="predicted"/>
<comment type="caution">
    <text evidence="1">The sequence shown here is derived from an EMBL/GenBank/DDBJ whole genome shotgun (WGS) entry which is preliminary data.</text>
</comment>
<dbReference type="EMBL" id="BMAW01002432">
    <property type="protein sequence ID" value="GFS78615.1"/>
    <property type="molecule type" value="Genomic_DNA"/>
</dbReference>
<evidence type="ECO:0000313" key="2">
    <source>
        <dbReference type="Proteomes" id="UP000887013"/>
    </source>
</evidence>
<reference evidence="1" key="1">
    <citation type="submission" date="2020-08" db="EMBL/GenBank/DDBJ databases">
        <title>Multicomponent nature underlies the extraordinary mechanical properties of spider dragline silk.</title>
        <authorList>
            <person name="Kono N."/>
            <person name="Nakamura H."/>
            <person name="Mori M."/>
            <person name="Yoshida Y."/>
            <person name="Ohtoshi R."/>
            <person name="Malay A.D."/>
            <person name="Moran D.A.P."/>
            <person name="Tomita M."/>
            <person name="Numata K."/>
            <person name="Arakawa K."/>
        </authorList>
    </citation>
    <scope>NUCLEOTIDE SEQUENCE</scope>
</reference>
<sequence>MGKKECLIAELLNDCAPVILPLQYLRQSDQRFSNTLDEFLMFFLEKMDLYHLRNVHNNARAPLGITESSQSDARLVFYRPCTRRTCNFGGLGSWAIWANENPRAVHQVVRSRNTKVIVYFTIKPLTLVSERNFISENAVGLSIDSVIGQQSMKEGLRRKSFIKRSSQAQDYVRWKVRSGLKRTRGYPYMSYPRG</sequence>
<dbReference type="AlphaFoldDB" id="A0A8X6MUJ3"/>
<accession>A0A8X6MUJ3</accession>
<evidence type="ECO:0000313" key="1">
    <source>
        <dbReference type="EMBL" id="GFS78615.1"/>
    </source>
</evidence>
<name>A0A8X6MUJ3_NEPPI</name>
<organism evidence="1 2">
    <name type="scientific">Nephila pilipes</name>
    <name type="common">Giant wood spider</name>
    <name type="synonym">Nephila maculata</name>
    <dbReference type="NCBI Taxonomy" id="299642"/>
    <lineage>
        <taxon>Eukaryota</taxon>
        <taxon>Metazoa</taxon>
        <taxon>Ecdysozoa</taxon>
        <taxon>Arthropoda</taxon>
        <taxon>Chelicerata</taxon>
        <taxon>Arachnida</taxon>
        <taxon>Araneae</taxon>
        <taxon>Araneomorphae</taxon>
        <taxon>Entelegynae</taxon>
        <taxon>Araneoidea</taxon>
        <taxon>Nephilidae</taxon>
        <taxon>Nephila</taxon>
    </lineage>
</organism>
<dbReference type="Proteomes" id="UP000887013">
    <property type="component" value="Unassembled WGS sequence"/>
</dbReference>
<protein>
    <submittedName>
        <fullName evidence="1">Uncharacterized protein</fullName>
    </submittedName>
</protein>